<feature type="compositionally biased region" description="Low complexity" evidence="2">
    <location>
        <begin position="256"/>
        <end position="266"/>
    </location>
</feature>
<comment type="similarity">
    <text evidence="1">Belongs to the ros/MucR family.</text>
</comment>
<dbReference type="InterPro" id="IPR008807">
    <property type="entry name" value="ROS_MUCR"/>
</dbReference>
<dbReference type="Gene3D" id="1.10.10.1550">
    <property type="entry name" value="ROS/MUCR transcriptional regulator protein"/>
    <property type="match status" value="1"/>
</dbReference>
<protein>
    <submittedName>
        <fullName evidence="3">MucR family transcriptional regulator</fullName>
    </submittedName>
</protein>
<evidence type="ECO:0000313" key="3">
    <source>
        <dbReference type="EMBL" id="MFC4595400.1"/>
    </source>
</evidence>
<evidence type="ECO:0000256" key="1">
    <source>
        <dbReference type="ARBA" id="ARBA00007031"/>
    </source>
</evidence>
<comment type="caution">
    <text evidence="3">The sequence shown here is derived from an EMBL/GenBank/DDBJ whole genome shotgun (WGS) entry which is preliminary data.</text>
</comment>
<evidence type="ECO:0000313" key="4">
    <source>
        <dbReference type="Proteomes" id="UP001595957"/>
    </source>
</evidence>
<dbReference type="Pfam" id="PF05443">
    <property type="entry name" value="ROS_MUCR"/>
    <property type="match status" value="1"/>
</dbReference>
<feature type="region of interest" description="Disordered" evidence="2">
    <location>
        <begin position="160"/>
        <end position="218"/>
    </location>
</feature>
<keyword evidence="4" id="KW-1185">Reference proteome</keyword>
<accession>A0ABV9F3N4</accession>
<feature type="region of interest" description="Disordered" evidence="2">
    <location>
        <begin position="236"/>
        <end position="285"/>
    </location>
</feature>
<gene>
    <name evidence="3" type="ORF">ACFO3E_14530</name>
</gene>
<dbReference type="InterPro" id="IPR041920">
    <property type="entry name" value="ROS/MUCR_sf"/>
</dbReference>
<evidence type="ECO:0000256" key="2">
    <source>
        <dbReference type="SAM" id="MobiDB-lite"/>
    </source>
</evidence>
<name>A0ABV9F3N4_9SPHN</name>
<proteinExistence type="inferred from homology"/>
<dbReference type="RefSeq" id="WP_380805548.1">
    <property type="nucleotide sequence ID" value="NZ_JBHSFZ010000031.1"/>
</dbReference>
<dbReference type="Proteomes" id="UP001595957">
    <property type="component" value="Unassembled WGS sequence"/>
</dbReference>
<feature type="compositionally biased region" description="Low complexity" evidence="2">
    <location>
        <begin position="160"/>
        <end position="191"/>
    </location>
</feature>
<organism evidence="3 4">
    <name type="scientific">Sphingobium tyrosinilyticum</name>
    <dbReference type="NCBI Taxonomy" id="2715436"/>
    <lineage>
        <taxon>Bacteria</taxon>
        <taxon>Pseudomonadati</taxon>
        <taxon>Pseudomonadota</taxon>
        <taxon>Alphaproteobacteria</taxon>
        <taxon>Sphingomonadales</taxon>
        <taxon>Sphingomonadaceae</taxon>
        <taxon>Sphingobium</taxon>
    </lineage>
</organism>
<sequence>MADDNQTDLTALTVQLVSAFVSNNTVASDSLADLIKTTRAALTVVPTPAVEEPAVPIFAPAVSVRKSLSSPEHIISLIDGKPYKTLKRHLAANNLTPEQYRERYKLPKTYPLVAPSYSDSRRAVAEKIGLGKKTVVAAKPVEAAPALAVASTAVAAANTKAPKKAAPAPAKKSAKANVSPATSAAHPAAKALEVAAKPTMATGKKTAKTRDAQPKATPMIASGAITAGVAPAAVKKEARKRLSIAAPTEKVDAKAKAAPASKPARSAPKKAEPASKASELAPVKA</sequence>
<reference evidence="4" key="1">
    <citation type="journal article" date="2019" name="Int. J. Syst. Evol. Microbiol.">
        <title>The Global Catalogue of Microorganisms (GCM) 10K type strain sequencing project: providing services to taxonomists for standard genome sequencing and annotation.</title>
        <authorList>
            <consortium name="The Broad Institute Genomics Platform"/>
            <consortium name="The Broad Institute Genome Sequencing Center for Infectious Disease"/>
            <person name="Wu L."/>
            <person name="Ma J."/>
        </authorList>
    </citation>
    <scope>NUCLEOTIDE SEQUENCE [LARGE SCALE GENOMIC DNA]</scope>
    <source>
        <strain evidence="4">NBRC 103632</strain>
    </source>
</reference>
<dbReference type="EMBL" id="JBHSFZ010000031">
    <property type="protein sequence ID" value="MFC4595400.1"/>
    <property type="molecule type" value="Genomic_DNA"/>
</dbReference>